<dbReference type="Gene3D" id="3.30.565.10">
    <property type="entry name" value="Histidine kinase-like ATPase, C-terminal domain"/>
    <property type="match status" value="1"/>
</dbReference>
<dbReference type="GO" id="GO:0000155">
    <property type="term" value="F:phosphorelay sensor kinase activity"/>
    <property type="evidence" value="ECO:0007669"/>
    <property type="project" value="InterPro"/>
</dbReference>
<feature type="transmembrane region" description="Helical" evidence="1">
    <location>
        <begin position="12"/>
        <end position="30"/>
    </location>
</feature>
<reference evidence="3" key="2">
    <citation type="submission" date="2021-04" db="EMBL/GenBank/DDBJ databases">
        <authorList>
            <person name="Gilroy R."/>
        </authorList>
    </citation>
    <scope>NUCLEOTIDE SEQUENCE</scope>
    <source>
        <strain evidence="3">8470</strain>
    </source>
</reference>
<reference evidence="3" key="1">
    <citation type="journal article" date="2021" name="PeerJ">
        <title>Extensive microbial diversity within the chicken gut microbiome revealed by metagenomics and culture.</title>
        <authorList>
            <person name="Gilroy R."/>
            <person name="Ravi A."/>
            <person name="Getino M."/>
            <person name="Pursley I."/>
            <person name="Horton D.L."/>
            <person name="Alikhan N.F."/>
            <person name="Baker D."/>
            <person name="Gharbi K."/>
            <person name="Hall N."/>
            <person name="Watson M."/>
            <person name="Adriaenssens E.M."/>
            <person name="Foster-Nyarko E."/>
            <person name="Jarju S."/>
            <person name="Secka A."/>
            <person name="Antonio M."/>
            <person name="Oren A."/>
            <person name="Chaudhuri R.R."/>
            <person name="La Ragione R."/>
            <person name="Hildebrand F."/>
            <person name="Pallen M.J."/>
        </authorList>
    </citation>
    <scope>NUCLEOTIDE SEQUENCE</scope>
    <source>
        <strain evidence="3">8470</strain>
    </source>
</reference>
<keyword evidence="3" id="KW-0418">Kinase</keyword>
<dbReference type="SUPFAM" id="SSF55874">
    <property type="entry name" value="ATPase domain of HSP90 chaperone/DNA topoisomerase II/histidine kinase"/>
    <property type="match status" value="1"/>
</dbReference>
<feature type="transmembrane region" description="Helical" evidence="1">
    <location>
        <begin position="50"/>
        <end position="70"/>
    </location>
</feature>
<evidence type="ECO:0000256" key="1">
    <source>
        <dbReference type="SAM" id="Phobius"/>
    </source>
</evidence>
<gene>
    <name evidence="3" type="ORF">H9928_07945</name>
</gene>
<dbReference type="PANTHER" id="PTHR34220:SF7">
    <property type="entry name" value="SENSOR HISTIDINE KINASE YPDA"/>
    <property type="match status" value="1"/>
</dbReference>
<dbReference type="InterPro" id="IPR010559">
    <property type="entry name" value="Sig_transdc_His_kin_internal"/>
</dbReference>
<evidence type="ECO:0000259" key="2">
    <source>
        <dbReference type="Pfam" id="PF06580"/>
    </source>
</evidence>
<evidence type="ECO:0000313" key="3">
    <source>
        <dbReference type="EMBL" id="MBU3856469.1"/>
    </source>
</evidence>
<protein>
    <submittedName>
        <fullName evidence="3">Histidine kinase</fullName>
    </submittedName>
</protein>
<sequence>MNIKDTRHRPLELVIHIICWGLFFGFPLFFTQHDNGTIDWKAFLRHTDVPASMFVIFYINYLLLIPRVLFKGQTGKFLLLNMAAIGIVTICLRYWHNISLPPPEPRPHMFMPPQYIFFLRDIVSFIFVCGLSVAIRMSLRWSETELERQKAVKSRTEAELKNLRNQLNPHFLLNTLNNIYALTAFDTEKAQQAIQELSKLLRYVLYEDQQTFVPLEKEVDFIINYIELMRIRISAQTKIETHFDIKPNSQSPIAPLLFISLIENAFKHGISPTEQSFIDIRITEKENTISCVIRNSNFPKSSADKSGSGIGLEQVQKRLKLLYPNHYAWKKQISDDGKVYTSSLTINIPHP</sequence>
<keyword evidence="1" id="KW-0472">Membrane</keyword>
<comment type="caution">
    <text evidence="3">The sequence shown here is derived from an EMBL/GenBank/DDBJ whole genome shotgun (WGS) entry which is preliminary data.</text>
</comment>
<dbReference type="Pfam" id="PF06580">
    <property type="entry name" value="His_kinase"/>
    <property type="match status" value="1"/>
</dbReference>
<organism evidence="3 4">
    <name type="scientific">Candidatus Phocaeicola excrementipullorum</name>
    <dbReference type="NCBI Taxonomy" id="2838731"/>
    <lineage>
        <taxon>Bacteria</taxon>
        <taxon>Pseudomonadati</taxon>
        <taxon>Bacteroidota</taxon>
        <taxon>Bacteroidia</taxon>
        <taxon>Bacteroidales</taxon>
        <taxon>Bacteroidaceae</taxon>
        <taxon>Phocaeicola</taxon>
    </lineage>
</organism>
<dbReference type="Proteomes" id="UP000784286">
    <property type="component" value="Unassembled WGS sequence"/>
</dbReference>
<evidence type="ECO:0000313" key="4">
    <source>
        <dbReference type="Proteomes" id="UP000784286"/>
    </source>
</evidence>
<dbReference type="EMBL" id="JAHLFJ010000075">
    <property type="protein sequence ID" value="MBU3856469.1"/>
    <property type="molecule type" value="Genomic_DNA"/>
</dbReference>
<dbReference type="PANTHER" id="PTHR34220">
    <property type="entry name" value="SENSOR HISTIDINE KINASE YPDA"/>
    <property type="match status" value="1"/>
</dbReference>
<feature type="transmembrane region" description="Helical" evidence="1">
    <location>
        <begin position="115"/>
        <end position="135"/>
    </location>
</feature>
<accession>A0A948X315</accession>
<feature type="domain" description="Signal transduction histidine kinase internal region" evidence="2">
    <location>
        <begin position="158"/>
        <end position="234"/>
    </location>
</feature>
<dbReference type="InterPro" id="IPR050640">
    <property type="entry name" value="Bact_2-comp_sensor_kinase"/>
</dbReference>
<keyword evidence="3" id="KW-0808">Transferase</keyword>
<proteinExistence type="predicted"/>
<dbReference type="GO" id="GO:0016020">
    <property type="term" value="C:membrane"/>
    <property type="evidence" value="ECO:0007669"/>
    <property type="project" value="InterPro"/>
</dbReference>
<keyword evidence="1" id="KW-1133">Transmembrane helix</keyword>
<dbReference type="InterPro" id="IPR036890">
    <property type="entry name" value="HATPase_C_sf"/>
</dbReference>
<dbReference type="AlphaFoldDB" id="A0A948X315"/>
<name>A0A948X315_9BACT</name>
<feature type="transmembrane region" description="Helical" evidence="1">
    <location>
        <begin position="77"/>
        <end position="95"/>
    </location>
</feature>
<keyword evidence="1" id="KW-0812">Transmembrane</keyword>